<protein>
    <submittedName>
        <fullName evidence="1">Uncharacterized protein</fullName>
    </submittedName>
</protein>
<dbReference type="AlphaFoldDB" id="A0A918TIJ6"/>
<sequence>MTTWFAPRSLEPHLSAMMFDELVEHLRHRPDLTDVQVTDRDHMILCFRKAGMSADGPVLTLNARAMACSAERVQMPCAQRLAQIDRFLASILPQAQAALDLSQLYPVVRHRDRIVDLESPLVRPLAGDMITVVMQDLGDSLATITACELGGKSVEDLWQAAGINLRRALGQFDATPEAPGYLTIRWPDNPVLSGSILLASGILAALVRQQGWRVAGIGAAARGTIRLADSGDDEAMALMQADLAQDLAGAQPQSELIFRLSADTPWLEPWQKWTGAGFSPLPIQRRH</sequence>
<dbReference type="RefSeq" id="WP_189410368.1">
    <property type="nucleotide sequence ID" value="NZ_BMYJ01000002.1"/>
</dbReference>
<evidence type="ECO:0000313" key="2">
    <source>
        <dbReference type="Proteomes" id="UP000638981"/>
    </source>
</evidence>
<keyword evidence="2" id="KW-1185">Reference proteome</keyword>
<name>A0A918TIJ6_9RHOB</name>
<comment type="caution">
    <text evidence="1">The sequence shown here is derived from an EMBL/GenBank/DDBJ whole genome shotgun (WGS) entry which is preliminary data.</text>
</comment>
<reference evidence="1" key="2">
    <citation type="submission" date="2020-09" db="EMBL/GenBank/DDBJ databases">
        <authorList>
            <person name="Sun Q."/>
            <person name="Kim S."/>
        </authorList>
    </citation>
    <scope>NUCLEOTIDE SEQUENCE</scope>
    <source>
        <strain evidence="1">KCTC 23310</strain>
    </source>
</reference>
<dbReference type="Proteomes" id="UP000638981">
    <property type="component" value="Unassembled WGS sequence"/>
</dbReference>
<organism evidence="1 2">
    <name type="scientific">Neogemmobacter tilapiae</name>
    <dbReference type="NCBI Taxonomy" id="875041"/>
    <lineage>
        <taxon>Bacteria</taxon>
        <taxon>Pseudomonadati</taxon>
        <taxon>Pseudomonadota</taxon>
        <taxon>Alphaproteobacteria</taxon>
        <taxon>Rhodobacterales</taxon>
        <taxon>Paracoccaceae</taxon>
        <taxon>Neogemmobacter</taxon>
    </lineage>
</organism>
<evidence type="ECO:0000313" key="1">
    <source>
        <dbReference type="EMBL" id="GHC48684.1"/>
    </source>
</evidence>
<gene>
    <name evidence="1" type="ORF">GCM10007315_08400</name>
</gene>
<dbReference type="EMBL" id="BMYJ01000002">
    <property type="protein sequence ID" value="GHC48684.1"/>
    <property type="molecule type" value="Genomic_DNA"/>
</dbReference>
<reference evidence="1" key="1">
    <citation type="journal article" date="2014" name="Int. J. Syst. Evol. Microbiol.">
        <title>Complete genome sequence of Corynebacterium casei LMG S-19264T (=DSM 44701T), isolated from a smear-ripened cheese.</title>
        <authorList>
            <consortium name="US DOE Joint Genome Institute (JGI-PGF)"/>
            <person name="Walter F."/>
            <person name="Albersmeier A."/>
            <person name="Kalinowski J."/>
            <person name="Ruckert C."/>
        </authorList>
    </citation>
    <scope>NUCLEOTIDE SEQUENCE</scope>
    <source>
        <strain evidence="1">KCTC 23310</strain>
    </source>
</reference>
<proteinExistence type="predicted"/>
<accession>A0A918TIJ6</accession>